<protein>
    <submittedName>
        <fullName evidence="3">Uncharacterized protein</fullName>
    </submittedName>
</protein>
<evidence type="ECO:0000313" key="3">
    <source>
        <dbReference type="WBParaSite" id="ALUE_0001684101-mRNA-1"/>
    </source>
</evidence>
<evidence type="ECO:0000313" key="2">
    <source>
        <dbReference type="Proteomes" id="UP000036681"/>
    </source>
</evidence>
<dbReference type="AlphaFoldDB" id="A0A0M3IF80"/>
<organism evidence="2 3">
    <name type="scientific">Ascaris lumbricoides</name>
    <name type="common">Giant roundworm</name>
    <dbReference type="NCBI Taxonomy" id="6252"/>
    <lineage>
        <taxon>Eukaryota</taxon>
        <taxon>Metazoa</taxon>
        <taxon>Ecdysozoa</taxon>
        <taxon>Nematoda</taxon>
        <taxon>Chromadorea</taxon>
        <taxon>Rhabditida</taxon>
        <taxon>Spirurina</taxon>
        <taxon>Ascaridomorpha</taxon>
        <taxon>Ascaridoidea</taxon>
        <taxon>Ascarididae</taxon>
        <taxon>Ascaris</taxon>
    </lineage>
</organism>
<feature type="region of interest" description="Disordered" evidence="1">
    <location>
        <begin position="16"/>
        <end position="35"/>
    </location>
</feature>
<keyword evidence="2" id="KW-1185">Reference proteome</keyword>
<sequence length="137" mass="15459">MVATISYNLSEAHVLERNQMHRPSPPTATKPSREQKSLIDCHLQPYGIRLSIECPFINGADPQRKRQLDSKMLEADEYCNEADEAAPARGVDDTSTHNGNFRTNGTVDCSASSMSRLLHYSCKKVTEYFYYATAHFL</sequence>
<dbReference type="Proteomes" id="UP000036681">
    <property type="component" value="Unplaced"/>
</dbReference>
<evidence type="ECO:0000256" key="1">
    <source>
        <dbReference type="SAM" id="MobiDB-lite"/>
    </source>
</evidence>
<accession>A0A0M3IF80</accession>
<reference evidence="3" key="1">
    <citation type="submission" date="2017-02" db="UniProtKB">
        <authorList>
            <consortium name="WormBaseParasite"/>
        </authorList>
    </citation>
    <scope>IDENTIFICATION</scope>
</reference>
<proteinExistence type="predicted"/>
<dbReference type="WBParaSite" id="ALUE_0001684101-mRNA-1">
    <property type="protein sequence ID" value="ALUE_0001684101-mRNA-1"/>
    <property type="gene ID" value="ALUE_0001684101"/>
</dbReference>
<name>A0A0M3IF80_ASCLU</name>